<name>A0ABP9I9D7_9ACTN</name>
<gene>
    <name evidence="2" type="ORF">GCM10023257_34910</name>
</gene>
<keyword evidence="3" id="KW-1185">Reference proteome</keyword>
<feature type="compositionally biased region" description="Low complexity" evidence="1">
    <location>
        <begin position="37"/>
        <end position="46"/>
    </location>
</feature>
<sequence length="64" mass="7013">MNSEVPMAQTATASRYKGRGIEWLRGEEKHERGHLVTTAGPPARTRAPAERGTARGWELRDPGG</sequence>
<accession>A0ABP9I9D7</accession>
<feature type="compositionally biased region" description="Basic and acidic residues" evidence="1">
    <location>
        <begin position="19"/>
        <end position="34"/>
    </location>
</feature>
<organism evidence="2 3">
    <name type="scientific">Streptomyces hyderabadensis</name>
    <dbReference type="NCBI Taxonomy" id="598549"/>
    <lineage>
        <taxon>Bacteria</taxon>
        <taxon>Bacillati</taxon>
        <taxon>Actinomycetota</taxon>
        <taxon>Actinomycetes</taxon>
        <taxon>Kitasatosporales</taxon>
        <taxon>Streptomycetaceae</taxon>
        <taxon>Streptomyces</taxon>
    </lineage>
</organism>
<dbReference type="EMBL" id="BAABIV010000013">
    <property type="protein sequence ID" value="GAA4991417.1"/>
    <property type="molecule type" value="Genomic_DNA"/>
</dbReference>
<comment type="caution">
    <text evidence="2">The sequence shown here is derived from an EMBL/GenBank/DDBJ whole genome shotgun (WGS) entry which is preliminary data.</text>
</comment>
<feature type="region of interest" description="Disordered" evidence="1">
    <location>
        <begin position="1"/>
        <end position="64"/>
    </location>
</feature>
<reference evidence="3" key="1">
    <citation type="journal article" date="2019" name="Int. J. Syst. Evol. Microbiol.">
        <title>The Global Catalogue of Microorganisms (GCM) 10K type strain sequencing project: providing services to taxonomists for standard genome sequencing and annotation.</title>
        <authorList>
            <consortium name="The Broad Institute Genomics Platform"/>
            <consortium name="The Broad Institute Genome Sequencing Center for Infectious Disease"/>
            <person name="Wu L."/>
            <person name="Ma J."/>
        </authorList>
    </citation>
    <scope>NUCLEOTIDE SEQUENCE [LARGE SCALE GENOMIC DNA]</scope>
    <source>
        <strain evidence="3">JCM 17657</strain>
    </source>
</reference>
<feature type="compositionally biased region" description="Polar residues" evidence="1">
    <location>
        <begin position="1"/>
        <end position="13"/>
    </location>
</feature>
<evidence type="ECO:0000256" key="1">
    <source>
        <dbReference type="SAM" id="MobiDB-lite"/>
    </source>
</evidence>
<feature type="compositionally biased region" description="Basic and acidic residues" evidence="1">
    <location>
        <begin position="47"/>
        <end position="64"/>
    </location>
</feature>
<evidence type="ECO:0000313" key="2">
    <source>
        <dbReference type="EMBL" id="GAA4991417.1"/>
    </source>
</evidence>
<protein>
    <submittedName>
        <fullName evidence="2">Uncharacterized protein</fullName>
    </submittedName>
</protein>
<dbReference type="Proteomes" id="UP001500610">
    <property type="component" value="Unassembled WGS sequence"/>
</dbReference>
<proteinExistence type="predicted"/>
<evidence type="ECO:0000313" key="3">
    <source>
        <dbReference type="Proteomes" id="UP001500610"/>
    </source>
</evidence>